<sequence length="781" mass="88245">MTSKPGTAPDEYRLLASEYRPGLQGIYQMCDLTVQVRSNKIYITASPKNALGPLVDEHLVHSEDAEFDISPCLSFDGTTALTWNPNGQRSIDKFSAAEGLLDFERWDIKVKFTIKNQEYDGTAKFDNPLDIVQYYDAVSRQFRLRLGLKAETSKRSIILCFDGTSNHFSNQNTNVIKLVELLKKDDPSEQMARRYPNGLTKRVLAGDQISIFGFSRGAYTARALAGMLHSVGEFETCCTTADYQDYHFGKFKVGLLPRHNMEQVAFAYQVYSGKMSQKASAQSHPTSIAPRGFKSLIWSPFVDMCTSAIPWIKTKSKGNGESKKSARFPLKYVIGALDISIREEGVEQDGKTTNRDSVGSVGVMKRTQLPWIEYNPSVENFRQALALDENRGNFIPSVWDHNKTERWQTAVEVWFKGGHTDVGGGAPLSDKSRQISWFETLYLQALRYTSLIFKVSDSRRSTVNGESILETSERSENPAPSFSEAGEDQQPPSLPSDKFDRIPDMSNISLRWMVNECIGLPKVRVLFDPHAVYCYRRLRILERCLHGATPEEKGKERDVLDTFDGQKYPYRALMKSLWWWLLEILMVPKLSQLSSNRSKPGTVYWYAHFATTYPSVYSRELVLWDIANISARSPNLGAGRSINNRGDSDNIRLHYSAYSEMTRGYRPAAKWYLKPGWGDVDGAYKFEPDHQRHLGELKTAQESSPKSVLEWIKDFLGCAALHGVPAGFVAMLWITARYLQAQHNLLESLSQWAKTALGMISQFFSAKSEPADFGIMGLSKI</sequence>
<feature type="domain" description="T6SS Phospholipase effector Tle1-like catalytic" evidence="2">
    <location>
        <begin position="203"/>
        <end position="234"/>
    </location>
</feature>
<accession>A0A8H7HMQ7</accession>
<evidence type="ECO:0000256" key="1">
    <source>
        <dbReference type="SAM" id="MobiDB-lite"/>
    </source>
</evidence>
<dbReference type="OrthoDB" id="3162439at2759"/>
<name>A0A8H7HMQ7_9AGAM</name>
<comment type="caution">
    <text evidence="3">The sequence shown here is derived from an EMBL/GenBank/DDBJ whole genome shotgun (WGS) entry which is preliminary data.</text>
</comment>
<evidence type="ECO:0000313" key="4">
    <source>
        <dbReference type="Proteomes" id="UP000602905"/>
    </source>
</evidence>
<organism evidence="3 4">
    <name type="scientific">Rhizoctonia solani</name>
    <dbReference type="NCBI Taxonomy" id="456999"/>
    <lineage>
        <taxon>Eukaryota</taxon>
        <taxon>Fungi</taxon>
        <taxon>Dikarya</taxon>
        <taxon>Basidiomycota</taxon>
        <taxon>Agaricomycotina</taxon>
        <taxon>Agaricomycetes</taxon>
        <taxon>Cantharellales</taxon>
        <taxon>Ceratobasidiaceae</taxon>
        <taxon>Rhizoctonia</taxon>
    </lineage>
</organism>
<feature type="region of interest" description="Disordered" evidence="1">
    <location>
        <begin position="464"/>
        <end position="501"/>
    </location>
</feature>
<feature type="domain" description="T6SS Phospholipase effector Tle1-like catalytic" evidence="2">
    <location>
        <begin position="252"/>
        <end position="436"/>
    </location>
</feature>
<dbReference type="InterPro" id="IPR018712">
    <property type="entry name" value="Tle1-like_cat"/>
</dbReference>
<dbReference type="PANTHER" id="PTHR33840">
    <property type="match status" value="1"/>
</dbReference>
<evidence type="ECO:0000259" key="2">
    <source>
        <dbReference type="Pfam" id="PF09994"/>
    </source>
</evidence>
<dbReference type="EMBL" id="JACYCD010000517">
    <property type="protein sequence ID" value="KAF8692340.1"/>
    <property type="molecule type" value="Genomic_DNA"/>
</dbReference>
<feature type="domain" description="T6SS Phospholipase effector Tle1-like catalytic" evidence="2">
    <location>
        <begin position="155"/>
        <end position="199"/>
    </location>
</feature>
<evidence type="ECO:0000313" key="3">
    <source>
        <dbReference type="EMBL" id="KAF8692340.1"/>
    </source>
</evidence>
<protein>
    <recommendedName>
        <fullName evidence="2">T6SS Phospholipase effector Tle1-like catalytic domain-containing protein</fullName>
    </recommendedName>
</protein>
<feature type="non-terminal residue" evidence="3">
    <location>
        <position position="1"/>
    </location>
</feature>
<gene>
    <name evidence="3" type="ORF">RHS03_08629</name>
</gene>
<proteinExistence type="predicted"/>
<reference evidence="3" key="1">
    <citation type="submission" date="2020-09" db="EMBL/GenBank/DDBJ databases">
        <title>Comparative genome analyses of four rice-infecting Rhizoctonia solani isolates reveal extensive enrichment of homogalacturonan modification genes.</title>
        <authorList>
            <person name="Lee D.-Y."/>
            <person name="Jeon J."/>
            <person name="Kim K.-T."/>
            <person name="Cheong K."/>
            <person name="Song H."/>
            <person name="Choi G."/>
            <person name="Ko J."/>
            <person name="Opiyo S.O."/>
            <person name="Zuo S."/>
            <person name="Madhav S."/>
            <person name="Lee Y.-H."/>
            <person name="Wang G.-L."/>
        </authorList>
    </citation>
    <scope>NUCLEOTIDE SEQUENCE</scope>
    <source>
        <strain evidence="3">AG1-IA WGL</strain>
    </source>
</reference>
<dbReference type="AlphaFoldDB" id="A0A8H7HMQ7"/>
<dbReference type="Proteomes" id="UP000602905">
    <property type="component" value="Unassembled WGS sequence"/>
</dbReference>
<dbReference type="Pfam" id="PF09994">
    <property type="entry name" value="T6SS_Tle1-like_cat"/>
    <property type="match status" value="3"/>
</dbReference>
<dbReference type="PANTHER" id="PTHR33840:SF2">
    <property type="entry name" value="TLE1 PHOSPHOLIPASE DOMAIN-CONTAINING PROTEIN"/>
    <property type="match status" value="1"/>
</dbReference>